<keyword evidence="1" id="KW-0489">Methyltransferase</keyword>
<evidence type="ECO:0000259" key="3">
    <source>
        <dbReference type="Pfam" id="PF02574"/>
    </source>
</evidence>
<dbReference type="GeneID" id="63730060"/>
<dbReference type="Gene3D" id="3.20.20.330">
    <property type="entry name" value="Homocysteine-binding-like domain"/>
    <property type="match status" value="1"/>
</dbReference>
<dbReference type="InterPro" id="IPR036589">
    <property type="entry name" value="HCY_dom_sf"/>
</dbReference>
<dbReference type="GO" id="GO:0032259">
    <property type="term" value="P:methylation"/>
    <property type="evidence" value="ECO:0007669"/>
    <property type="project" value="UniProtKB-KW"/>
</dbReference>
<dbReference type="InterPro" id="IPR003726">
    <property type="entry name" value="HCY_dom"/>
</dbReference>
<proteinExistence type="predicted"/>
<name>A0A1L9PHC4_ASPVE</name>
<evidence type="ECO:0000256" key="1">
    <source>
        <dbReference type="ARBA" id="ARBA00022603"/>
    </source>
</evidence>
<organism evidence="4 5">
    <name type="scientific">Aspergillus versicolor CBS 583.65</name>
    <dbReference type="NCBI Taxonomy" id="1036611"/>
    <lineage>
        <taxon>Eukaryota</taxon>
        <taxon>Fungi</taxon>
        <taxon>Dikarya</taxon>
        <taxon>Ascomycota</taxon>
        <taxon>Pezizomycotina</taxon>
        <taxon>Eurotiomycetes</taxon>
        <taxon>Eurotiomycetidae</taxon>
        <taxon>Eurotiales</taxon>
        <taxon>Aspergillaceae</taxon>
        <taxon>Aspergillus</taxon>
        <taxon>Aspergillus subgen. Nidulantes</taxon>
    </lineage>
</organism>
<dbReference type="RefSeq" id="XP_040666664.1">
    <property type="nucleotide sequence ID" value="XM_040814549.1"/>
</dbReference>
<dbReference type="SUPFAM" id="SSF82282">
    <property type="entry name" value="Homocysteine S-methyltransferase"/>
    <property type="match status" value="1"/>
</dbReference>
<evidence type="ECO:0000256" key="2">
    <source>
        <dbReference type="ARBA" id="ARBA00022679"/>
    </source>
</evidence>
<dbReference type="OrthoDB" id="261426at2759"/>
<keyword evidence="2" id="KW-0808">Transferase</keyword>
<protein>
    <recommendedName>
        <fullName evidence="3">Hcy-binding domain-containing protein</fullName>
    </recommendedName>
</protein>
<sequence length="263" mass="28558">MDSYCILRTLSTVIVVVCPRTCVPAALQSAHRAIYDAVADILLTATYQSSIEGFARTDASHTVNGAKRYKLSAIPLVRSVMPPAAERQPSCRVVLSLGPDGATISPIAVEYTGLYPARMDQKDSLRMFADDCESWGQVDDVAYETTAKDGRDGEWLGADVGSCSGLPQPWGIGLDFTRIDHIATIVSIMWDLIHYLLGTEDGFVDEWDFSSGKLWPVLYPNGTKGRSRILPAGHGCFRDVIQAQLEGGWERIIVGECCSAGPA</sequence>
<evidence type="ECO:0000313" key="4">
    <source>
        <dbReference type="EMBL" id="OJJ00902.1"/>
    </source>
</evidence>
<dbReference type="GO" id="GO:0008168">
    <property type="term" value="F:methyltransferase activity"/>
    <property type="evidence" value="ECO:0007669"/>
    <property type="project" value="UniProtKB-KW"/>
</dbReference>
<feature type="domain" description="Hcy-binding" evidence="3">
    <location>
        <begin position="24"/>
        <end position="146"/>
    </location>
</feature>
<dbReference type="STRING" id="1036611.A0A1L9PHC4"/>
<reference evidence="5" key="1">
    <citation type="journal article" date="2017" name="Genome Biol.">
        <title>Comparative genomics reveals high biological diversity and specific adaptations in the industrially and medically important fungal genus Aspergillus.</title>
        <authorList>
            <person name="de Vries R.P."/>
            <person name="Riley R."/>
            <person name="Wiebenga A."/>
            <person name="Aguilar-Osorio G."/>
            <person name="Amillis S."/>
            <person name="Uchima C.A."/>
            <person name="Anderluh G."/>
            <person name="Asadollahi M."/>
            <person name="Askin M."/>
            <person name="Barry K."/>
            <person name="Battaglia E."/>
            <person name="Bayram O."/>
            <person name="Benocci T."/>
            <person name="Braus-Stromeyer S.A."/>
            <person name="Caldana C."/>
            <person name="Canovas D."/>
            <person name="Cerqueira G.C."/>
            <person name="Chen F."/>
            <person name="Chen W."/>
            <person name="Choi C."/>
            <person name="Clum A."/>
            <person name="Dos Santos R.A."/>
            <person name="Damasio A.R."/>
            <person name="Diallinas G."/>
            <person name="Emri T."/>
            <person name="Fekete E."/>
            <person name="Flipphi M."/>
            <person name="Freyberg S."/>
            <person name="Gallo A."/>
            <person name="Gournas C."/>
            <person name="Habgood R."/>
            <person name="Hainaut M."/>
            <person name="Harispe M.L."/>
            <person name="Henrissat B."/>
            <person name="Hilden K.S."/>
            <person name="Hope R."/>
            <person name="Hossain A."/>
            <person name="Karabika E."/>
            <person name="Karaffa L."/>
            <person name="Karanyi Z."/>
            <person name="Krasevec N."/>
            <person name="Kuo A."/>
            <person name="Kusch H."/>
            <person name="LaButti K."/>
            <person name="Lagendijk E.L."/>
            <person name="Lapidus A."/>
            <person name="Levasseur A."/>
            <person name="Lindquist E."/>
            <person name="Lipzen A."/>
            <person name="Logrieco A.F."/>
            <person name="MacCabe A."/>
            <person name="Maekelae M.R."/>
            <person name="Malavazi I."/>
            <person name="Melin P."/>
            <person name="Meyer V."/>
            <person name="Mielnichuk N."/>
            <person name="Miskei M."/>
            <person name="Molnar A.P."/>
            <person name="Mule G."/>
            <person name="Ngan C.Y."/>
            <person name="Orejas M."/>
            <person name="Orosz E."/>
            <person name="Ouedraogo J.P."/>
            <person name="Overkamp K.M."/>
            <person name="Park H.-S."/>
            <person name="Perrone G."/>
            <person name="Piumi F."/>
            <person name="Punt P.J."/>
            <person name="Ram A.F."/>
            <person name="Ramon A."/>
            <person name="Rauscher S."/>
            <person name="Record E."/>
            <person name="Riano-Pachon D.M."/>
            <person name="Robert V."/>
            <person name="Roehrig J."/>
            <person name="Ruller R."/>
            <person name="Salamov A."/>
            <person name="Salih N.S."/>
            <person name="Samson R.A."/>
            <person name="Sandor E."/>
            <person name="Sanguinetti M."/>
            <person name="Schuetze T."/>
            <person name="Sepcic K."/>
            <person name="Shelest E."/>
            <person name="Sherlock G."/>
            <person name="Sophianopoulou V."/>
            <person name="Squina F.M."/>
            <person name="Sun H."/>
            <person name="Susca A."/>
            <person name="Todd R.B."/>
            <person name="Tsang A."/>
            <person name="Unkles S.E."/>
            <person name="van de Wiele N."/>
            <person name="van Rossen-Uffink D."/>
            <person name="Oliveira J.V."/>
            <person name="Vesth T.C."/>
            <person name="Visser J."/>
            <person name="Yu J.-H."/>
            <person name="Zhou M."/>
            <person name="Andersen M.R."/>
            <person name="Archer D.B."/>
            <person name="Baker S.E."/>
            <person name="Benoit I."/>
            <person name="Brakhage A.A."/>
            <person name="Braus G.H."/>
            <person name="Fischer R."/>
            <person name="Frisvad J.C."/>
            <person name="Goldman G.H."/>
            <person name="Houbraken J."/>
            <person name="Oakley B."/>
            <person name="Pocsi I."/>
            <person name="Scazzocchio C."/>
            <person name="Seiboth B."/>
            <person name="vanKuyk P.A."/>
            <person name="Wortman J."/>
            <person name="Dyer P.S."/>
            <person name="Grigoriev I.V."/>
        </authorList>
    </citation>
    <scope>NUCLEOTIDE SEQUENCE [LARGE SCALE GENOMIC DNA]</scope>
    <source>
        <strain evidence="5">CBS 583.65</strain>
    </source>
</reference>
<dbReference type="Proteomes" id="UP000184073">
    <property type="component" value="Unassembled WGS sequence"/>
</dbReference>
<dbReference type="AlphaFoldDB" id="A0A1L9PHC4"/>
<evidence type="ECO:0000313" key="5">
    <source>
        <dbReference type="Proteomes" id="UP000184073"/>
    </source>
</evidence>
<gene>
    <name evidence="4" type="ORF">ASPVEDRAFT_51951</name>
</gene>
<dbReference type="VEuPathDB" id="FungiDB:ASPVEDRAFT_51951"/>
<dbReference type="EMBL" id="KV878127">
    <property type="protein sequence ID" value="OJJ00902.1"/>
    <property type="molecule type" value="Genomic_DNA"/>
</dbReference>
<keyword evidence="5" id="KW-1185">Reference proteome</keyword>
<dbReference type="Pfam" id="PF02574">
    <property type="entry name" value="S-methyl_trans"/>
    <property type="match status" value="1"/>
</dbReference>
<accession>A0A1L9PHC4</accession>